<dbReference type="EMBL" id="FRAC01000008">
    <property type="protein sequence ID" value="SHJ94448.1"/>
    <property type="molecule type" value="Genomic_DNA"/>
</dbReference>
<feature type="compositionally biased region" description="Basic and acidic residues" evidence="4">
    <location>
        <begin position="243"/>
        <end position="253"/>
    </location>
</feature>
<dbReference type="OrthoDB" id="280334at2"/>
<keyword evidence="6" id="KW-1185">Reference proteome</keyword>
<dbReference type="GO" id="GO:0044781">
    <property type="term" value="P:bacterial-type flagellum organization"/>
    <property type="evidence" value="ECO:0007669"/>
    <property type="project" value="UniProtKB-UniRule"/>
</dbReference>
<evidence type="ECO:0000313" key="5">
    <source>
        <dbReference type="EMBL" id="SHJ94448.1"/>
    </source>
</evidence>
<accession>A0A1M6NFB2</accession>
<gene>
    <name evidence="5" type="ORF">SAMN02745136_01287</name>
</gene>
<dbReference type="Proteomes" id="UP000184386">
    <property type="component" value="Unassembled WGS sequence"/>
</dbReference>
<proteinExistence type="inferred from homology"/>
<protein>
    <recommendedName>
        <fullName evidence="3">Basal-body rod modification protein FlgD</fullName>
    </recommendedName>
</protein>
<keyword evidence="5" id="KW-0966">Cell projection</keyword>
<dbReference type="AlphaFoldDB" id="A0A1M6NFB2"/>
<feature type="compositionally biased region" description="Gly residues" evidence="4">
    <location>
        <begin position="262"/>
        <end position="272"/>
    </location>
</feature>
<evidence type="ECO:0000313" key="6">
    <source>
        <dbReference type="Proteomes" id="UP000184386"/>
    </source>
</evidence>
<evidence type="ECO:0000256" key="1">
    <source>
        <dbReference type="ARBA" id="ARBA00010577"/>
    </source>
</evidence>
<organism evidence="5 6">
    <name type="scientific">Anaerocolumna jejuensis DSM 15929</name>
    <dbReference type="NCBI Taxonomy" id="1121322"/>
    <lineage>
        <taxon>Bacteria</taxon>
        <taxon>Bacillati</taxon>
        <taxon>Bacillota</taxon>
        <taxon>Clostridia</taxon>
        <taxon>Lachnospirales</taxon>
        <taxon>Lachnospiraceae</taxon>
        <taxon>Anaerocolumna</taxon>
    </lineage>
</organism>
<keyword evidence="5" id="KW-0282">Flagellum</keyword>
<feature type="region of interest" description="Disordered" evidence="4">
    <location>
        <begin position="1"/>
        <end position="26"/>
    </location>
</feature>
<comment type="similarity">
    <text evidence="1 3">Belongs to the FlgD family.</text>
</comment>
<sequence>MSVLPVKDGKVVESTNTSSAKTKTTGTGSLDKTAFLQLLVAQMKYQDPLNPSTDTQFVQQYATFAQLEQMQNLNKTTSNNQAFGLVGMEVEVSTTDSAGKSVTSSGRVDYVTMSNGEAKVSVNGNLYTLDQVSSVIDSTFLLEQGLPYITSKVEATFDRDKQEDISFNVNLGSGKTVATDVAVIINNKVVDSKYVKLDGTKVTISKEALAGLDNGTYKPTIMFNDANYTVVSNQIVITVKGTEPPKETPKDTETPDDSDTSGGDGSGSGTES</sequence>
<evidence type="ECO:0000256" key="3">
    <source>
        <dbReference type="RuleBase" id="RU362076"/>
    </source>
</evidence>
<keyword evidence="2 3" id="KW-1005">Bacterial flagellum biogenesis</keyword>
<dbReference type="Gene3D" id="2.60.40.10">
    <property type="entry name" value="Immunoglobulins"/>
    <property type="match status" value="1"/>
</dbReference>
<evidence type="ECO:0000256" key="2">
    <source>
        <dbReference type="ARBA" id="ARBA00022795"/>
    </source>
</evidence>
<dbReference type="InterPro" id="IPR013783">
    <property type="entry name" value="Ig-like_fold"/>
</dbReference>
<dbReference type="RefSeq" id="WP_073274057.1">
    <property type="nucleotide sequence ID" value="NZ_FRAC01000008.1"/>
</dbReference>
<feature type="region of interest" description="Disordered" evidence="4">
    <location>
        <begin position="239"/>
        <end position="272"/>
    </location>
</feature>
<reference evidence="5 6" key="1">
    <citation type="submission" date="2016-11" db="EMBL/GenBank/DDBJ databases">
        <authorList>
            <person name="Jaros S."/>
            <person name="Januszkiewicz K."/>
            <person name="Wedrychowicz H."/>
        </authorList>
    </citation>
    <scope>NUCLEOTIDE SEQUENCE [LARGE SCALE GENOMIC DNA]</scope>
    <source>
        <strain evidence="5 6">DSM 15929</strain>
    </source>
</reference>
<evidence type="ECO:0000256" key="4">
    <source>
        <dbReference type="SAM" id="MobiDB-lite"/>
    </source>
</evidence>
<dbReference type="InterPro" id="IPR005648">
    <property type="entry name" value="FlgD"/>
</dbReference>
<feature type="compositionally biased region" description="Low complexity" evidence="4">
    <location>
        <begin position="14"/>
        <end position="26"/>
    </location>
</feature>
<keyword evidence="5" id="KW-0969">Cilium</keyword>
<dbReference type="STRING" id="1121322.SAMN02745136_01287"/>
<dbReference type="Pfam" id="PF03963">
    <property type="entry name" value="FlgD"/>
    <property type="match status" value="1"/>
</dbReference>
<comment type="function">
    <text evidence="3">Required for flagellar hook formation. May act as a scaffolding protein.</text>
</comment>
<name>A0A1M6NFB2_9FIRM</name>